<dbReference type="InterPro" id="IPR029016">
    <property type="entry name" value="GAF-like_dom_sf"/>
</dbReference>
<feature type="compositionally biased region" description="Basic residues" evidence="1">
    <location>
        <begin position="12"/>
        <end position="25"/>
    </location>
</feature>
<dbReference type="AlphaFoldDB" id="A0A1H6W5C1"/>
<dbReference type="InterPro" id="IPR031583">
    <property type="entry name" value="PelD_GGDEF"/>
</dbReference>
<dbReference type="OrthoDB" id="5442761at2"/>
<evidence type="ECO:0000259" key="4">
    <source>
        <dbReference type="Pfam" id="PF16963"/>
    </source>
</evidence>
<dbReference type="Pfam" id="PF16963">
    <property type="entry name" value="PelD_GGDEF"/>
    <property type="match status" value="1"/>
</dbReference>
<dbReference type="SUPFAM" id="SSF55781">
    <property type="entry name" value="GAF domain-like"/>
    <property type="match status" value="1"/>
</dbReference>
<dbReference type="Pfam" id="PF13492">
    <property type="entry name" value="GAF_3"/>
    <property type="match status" value="1"/>
</dbReference>
<keyword evidence="2" id="KW-0812">Transmembrane</keyword>
<dbReference type="Proteomes" id="UP000198866">
    <property type="component" value="Unassembled WGS sequence"/>
</dbReference>
<reference evidence="6" key="1">
    <citation type="submission" date="2016-10" db="EMBL/GenBank/DDBJ databases">
        <authorList>
            <person name="Varghese N."/>
            <person name="Submissions S."/>
        </authorList>
    </citation>
    <scope>NUCLEOTIDE SEQUENCE [LARGE SCALE GENOMIC DNA]</scope>
    <source>
        <strain evidence="6">LMG 26031</strain>
    </source>
</reference>
<accession>A0A1H6W5C1</accession>
<evidence type="ECO:0000259" key="3">
    <source>
        <dbReference type="Pfam" id="PF13492"/>
    </source>
</evidence>
<feature type="domain" description="GAF" evidence="3">
    <location>
        <begin position="244"/>
        <end position="355"/>
    </location>
</feature>
<dbReference type="InterPro" id="IPR038367">
    <property type="entry name" value="PelD_GGDEF_sf"/>
</dbReference>
<dbReference type="EMBL" id="FNYE01000006">
    <property type="protein sequence ID" value="SEJ07712.1"/>
    <property type="molecule type" value="Genomic_DNA"/>
</dbReference>
<feature type="transmembrane region" description="Helical" evidence="2">
    <location>
        <begin position="142"/>
        <end position="166"/>
    </location>
</feature>
<feature type="region of interest" description="Disordered" evidence="1">
    <location>
        <begin position="1"/>
        <end position="31"/>
    </location>
</feature>
<keyword evidence="2" id="KW-1133">Transmembrane helix</keyword>
<name>A0A1H6W5C1_9BURK</name>
<dbReference type="STRING" id="667676.SAMN05192539_1006188"/>
<organism evidence="5 6">
    <name type="scientific">Paraburkholderia diazotrophica</name>
    <dbReference type="NCBI Taxonomy" id="667676"/>
    <lineage>
        <taxon>Bacteria</taxon>
        <taxon>Pseudomonadati</taxon>
        <taxon>Pseudomonadota</taxon>
        <taxon>Betaproteobacteria</taxon>
        <taxon>Burkholderiales</taxon>
        <taxon>Burkholderiaceae</taxon>
        <taxon>Paraburkholderia</taxon>
    </lineage>
</organism>
<keyword evidence="2" id="KW-0472">Membrane</keyword>
<sequence>MNTHANEESAPRGRHNRPRQRRHQRRQEQSVGAGSWWARVIAPPRGSMHHSLIATLETVVATLIAIAVCWAFDRNDPLLVHSGFGWVWIVPLVIALRYGSIAGVFSGLILLASWYVLYPQGGGAPVHASLAHVLTTGPHTHIFPVSFFLGGFVVTLLCGQFGDIWITRLRQGRIANDYLAERLSILTRNQFMLRLSHERLEQDLLGRPATLRDSLARLRRIVLDQEPTATQQGAVDLRGAQPFLDAAAQACQIEAASVHAWRGAAPSTAVAASIGAPCAFDPDDPLVREALDTRTLVHVESKANQDIARSRYVVVVPLMDTQKNPVGVLAVERMPFLALTRDNLQFLLVLCNFYADGVQHAVITRDTLTAFPSCPHTFALDYARLVHLKRDTQVQSSIVALVFHNDDASATLYEHVLRTRRALDVQWPLQDDGHRVVLTLMPLSGESAVDGYLMRIEENLRAQYGVDFEAARVAVHSTAVPADEPVAELRHLLERCDVRY</sequence>
<evidence type="ECO:0000256" key="1">
    <source>
        <dbReference type="SAM" id="MobiDB-lite"/>
    </source>
</evidence>
<feature type="transmembrane region" description="Helical" evidence="2">
    <location>
        <begin position="52"/>
        <end position="72"/>
    </location>
</feature>
<keyword evidence="6" id="KW-1185">Reference proteome</keyword>
<feature type="compositionally biased region" description="Basic and acidic residues" evidence="1">
    <location>
        <begin position="1"/>
        <end position="11"/>
    </location>
</feature>
<dbReference type="RefSeq" id="WP_090865138.1">
    <property type="nucleotide sequence ID" value="NZ_FNYE01000006.1"/>
</dbReference>
<evidence type="ECO:0000256" key="2">
    <source>
        <dbReference type="SAM" id="Phobius"/>
    </source>
</evidence>
<evidence type="ECO:0000313" key="6">
    <source>
        <dbReference type="Proteomes" id="UP000198866"/>
    </source>
</evidence>
<feature type="domain" description="PelD GGDEF" evidence="4">
    <location>
        <begin position="372"/>
        <end position="496"/>
    </location>
</feature>
<dbReference type="Gene3D" id="3.30.70.2880">
    <property type="match status" value="1"/>
</dbReference>
<evidence type="ECO:0000313" key="5">
    <source>
        <dbReference type="EMBL" id="SEJ07712.1"/>
    </source>
</evidence>
<proteinExistence type="predicted"/>
<feature type="transmembrane region" description="Helical" evidence="2">
    <location>
        <begin position="84"/>
        <end position="117"/>
    </location>
</feature>
<dbReference type="InterPro" id="IPR003018">
    <property type="entry name" value="GAF"/>
</dbReference>
<dbReference type="Gene3D" id="3.30.450.40">
    <property type="match status" value="1"/>
</dbReference>
<protein>
    <submittedName>
        <fullName evidence="5">GAF domain-containing protein</fullName>
    </submittedName>
</protein>
<gene>
    <name evidence="5" type="ORF">SAMN05192539_1006188</name>
</gene>